<evidence type="ECO:0000256" key="1">
    <source>
        <dbReference type="SAM" id="Phobius"/>
    </source>
</evidence>
<feature type="transmembrane region" description="Helical" evidence="1">
    <location>
        <begin position="6"/>
        <end position="29"/>
    </location>
</feature>
<dbReference type="EMBL" id="PIQO01000001">
    <property type="protein sequence ID" value="PKR86606.1"/>
    <property type="molecule type" value="Genomic_DNA"/>
</dbReference>
<gene>
    <name evidence="2" type="ORF">CWO92_00645</name>
</gene>
<keyword evidence="3" id="KW-1185">Reference proteome</keyword>
<dbReference type="OrthoDB" id="2082317at2"/>
<keyword evidence="1" id="KW-1133">Transmembrane helix</keyword>
<protein>
    <recommendedName>
        <fullName evidence="4">YmcC</fullName>
    </recommendedName>
</protein>
<feature type="transmembrane region" description="Helical" evidence="1">
    <location>
        <begin position="123"/>
        <end position="140"/>
    </location>
</feature>
<dbReference type="RefSeq" id="WP_101352257.1">
    <property type="nucleotide sequence ID" value="NZ_PIQO01000001.1"/>
</dbReference>
<feature type="transmembrane region" description="Helical" evidence="1">
    <location>
        <begin position="152"/>
        <end position="173"/>
    </location>
</feature>
<organism evidence="2 3">
    <name type="scientific">Heyndrickxia camelliae</name>
    <dbReference type="NCBI Taxonomy" id="1707093"/>
    <lineage>
        <taxon>Bacteria</taxon>
        <taxon>Bacillati</taxon>
        <taxon>Bacillota</taxon>
        <taxon>Bacilli</taxon>
        <taxon>Bacillales</taxon>
        <taxon>Bacillaceae</taxon>
        <taxon>Heyndrickxia</taxon>
    </lineage>
</organism>
<sequence length="184" mass="20798">MTIIGWMIVFCEIAFWVVIVLGLMTRYIFKKKQLGIILLALTPLVDLTLLIAAGIDIYRGEVATTAHAIAAVYIGISIAYGKSMIEWADQRFQYYVTKQGEKPRKRYGIEYSKHYFKGWIRHFIAYIIGGGILVGLIFWIDDISRTQALSGVAKIWSIVLGIDLIISITYFIWPPKEKGISSGT</sequence>
<dbReference type="AlphaFoldDB" id="A0A2N3LPQ9"/>
<keyword evidence="1" id="KW-0472">Membrane</keyword>
<comment type="caution">
    <text evidence="2">The sequence shown here is derived from an EMBL/GenBank/DDBJ whole genome shotgun (WGS) entry which is preliminary data.</text>
</comment>
<reference evidence="2 3" key="1">
    <citation type="submission" date="2017-11" db="EMBL/GenBank/DDBJ databases">
        <title>Bacillus camelliae sp. nov., isolated from pu'er tea.</title>
        <authorList>
            <person name="Niu L."/>
        </authorList>
    </citation>
    <scope>NUCLEOTIDE SEQUENCE [LARGE SCALE GENOMIC DNA]</scope>
    <source>
        <strain evidence="2 3">7578-1</strain>
    </source>
</reference>
<feature type="transmembrane region" description="Helical" evidence="1">
    <location>
        <begin position="36"/>
        <end position="58"/>
    </location>
</feature>
<feature type="transmembrane region" description="Helical" evidence="1">
    <location>
        <begin position="64"/>
        <end position="81"/>
    </location>
</feature>
<dbReference type="Proteomes" id="UP000233440">
    <property type="component" value="Unassembled WGS sequence"/>
</dbReference>
<evidence type="ECO:0000313" key="3">
    <source>
        <dbReference type="Proteomes" id="UP000233440"/>
    </source>
</evidence>
<name>A0A2N3LPQ9_9BACI</name>
<keyword evidence="1" id="KW-0812">Transmembrane</keyword>
<accession>A0A2N3LPQ9</accession>
<proteinExistence type="predicted"/>
<evidence type="ECO:0000313" key="2">
    <source>
        <dbReference type="EMBL" id="PKR86606.1"/>
    </source>
</evidence>
<evidence type="ECO:0008006" key="4">
    <source>
        <dbReference type="Google" id="ProtNLM"/>
    </source>
</evidence>